<accession>A0ABY7WQV7</accession>
<feature type="transmembrane region" description="Helical" evidence="1">
    <location>
        <begin position="12"/>
        <end position="32"/>
    </location>
</feature>
<keyword evidence="2" id="KW-0804">Transcription</keyword>
<dbReference type="Pfam" id="PF11772">
    <property type="entry name" value="EpuA"/>
    <property type="match status" value="1"/>
</dbReference>
<protein>
    <submittedName>
        <fullName evidence="2">DNA-directed RNA polymerase subunit beta</fullName>
    </submittedName>
</protein>
<dbReference type="EMBL" id="CP117884">
    <property type="protein sequence ID" value="WDF81758.1"/>
    <property type="molecule type" value="Genomic_DNA"/>
</dbReference>
<gene>
    <name evidence="2" type="ORF">PQ472_07435</name>
</gene>
<evidence type="ECO:0000256" key="1">
    <source>
        <dbReference type="SAM" id="Phobius"/>
    </source>
</evidence>
<keyword evidence="1" id="KW-1133">Transmembrane helix</keyword>
<reference evidence="2 3" key="1">
    <citation type="submission" date="2023-02" db="EMBL/GenBank/DDBJ databases">
        <title>Genome sequence of Lacticaseibacillus sp. KACC 23028.</title>
        <authorList>
            <person name="Kim S."/>
            <person name="Heo J."/>
            <person name="Kwon S.-W."/>
        </authorList>
    </citation>
    <scope>NUCLEOTIDE SEQUENCE [LARGE SCALE GENOMIC DNA]</scope>
    <source>
        <strain evidence="2 3">KACC 23028</strain>
    </source>
</reference>
<dbReference type="Proteomes" id="UP001220377">
    <property type="component" value="Chromosome"/>
</dbReference>
<dbReference type="GO" id="GO:0000428">
    <property type="term" value="C:DNA-directed RNA polymerase complex"/>
    <property type="evidence" value="ECO:0007669"/>
    <property type="project" value="UniProtKB-KW"/>
</dbReference>
<name>A0ABY7WQV7_9LACO</name>
<evidence type="ECO:0000313" key="3">
    <source>
        <dbReference type="Proteomes" id="UP001220377"/>
    </source>
</evidence>
<dbReference type="InterPro" id="IPR024596">
    <property type="entry name" value="RNApol_su_b/EpuA"/>
</dbReference>
<evidence type="ECO:0000313" key="2">
    <source>
        <dbReference type="EMBL" id="WDF81758.1"/>
    </source>
</evidence>
<proteinExistence type="predicted"/>
<sequence length="54" mass="6021">MDELKRVLKRIGIILLVCLAVVIVGTMIGYGVGGGNPFAVFLPRTWSHIFDFMR</sequence>
<keyword evidence="2" id="KW-0240">DNA-directed RNA polymerase</keyword>
<keyword evidence="1" id="KW-0812">Transmembrane</keyword>
<dbReference type="RefSeq" id="WP_274258734.1">
    <property type="nucleotide sequence ID" value="NZ_CP117884.1"/>
</dbReference>
<organism evidence="2 3">
    <name type="scientific">Lacticaseibacillus pabuli</name>
    <dbReference type="NCBI Taxonomy" id="3025672"/>
    <lineage>
        <taxon>Bacteria</taxon>
        <taxon>Bacillati</taxon>
        <taxon>Bacillota</taxon>
        <taxon>Bacilli</taxon>
        <taxon>Lactobacillales</taxon>
        <taxon>Lactobacillaceae</taxon>
        <taxon>Lacticaseibacillus</taxon>
    </lineage>
</organism>
<keyword evidence="1" id="KW-0472">Membrane</keyword>
<keyword evidence="3" id="KW-1185">Reference proteome</keyword>